<dbReference type="EC" id="2.7.4.3" evidence="5 7"/>
<dbReference type="GO" id="GO:0004017">
    <property type="term" value="F:AMP kinase activity"/>
    <property type="evidence" value="ECO:0007669"/>
    <property type="project" value="UniProtKB-UniRule"/>
</dbReference>
<accession>A0A2H0BDP7</accession>
<evidence type="ECO:0000256" key="4">
    <source>
        <dbReference type="ARBA" id="ARBA00022777"/>
    </source>
</evidence>
<comment type="pathway">
    <text evidence="5">Purine metabolism; AMP biosynthesis via salvage pathway; AMP from ADP: step 1/1.</text>
</comment>
<comment type="catalytic activity">
    <reaction evidence="5 7">
        <text>AMP + ATP = 2 ADP</text>
        <dbReference type="Rhea" id="RHEA:12973"/>
        <dbReference type="ChEBI" id="CHEBI:30616"/>
        <dbReference type="ChEBI" id="CHEBI:456215"/>
        <dbReference type="ChEBI" id="CHEBI:456216"/>
        <dbReference type="EC" id="2.7.4.3"/>
    </reaction>
</comment>
<proteinExistence type="inferred from homology"/>
<feature type="binding site" evidence="5">
    <location>
        <position position="33"/>
    </location>
    <ligand>
        <name>AMP</name>
        <dbReference type="ChEBI" id="CHEBI:456215"/>
    </ligand>
</feature>
<evidence type="ECO:0000256" key="1">
    <source>
        <dbReference type="ARBA" id="ARBA00022679"/>
    </source>
</evidence>
<feature type="binding site" evidence="5">
    <location>
        <position position="173"/>
    </location>
    <ligand>
        <name>ATP</name>
        <dbReference type="ChEBI" id="CHEBI:30616"/>
    </ligand>
</feature>
<dbReference type="InterPro" id="IPR000850">
    <property type="entry name" value="Adenylat/UMP-CMP_kin"/>
</dbReference>
<dbReference type="GO" id="GO:0005524">
    <property type="term" value="F:ATP binding"/>
    <property type="evidence" value="ECO:0007669"/>
    <property type="project" value="UniProtKB-UniRule"/>
</dbReference>
<name>A0A2H0BDP7_9BACT</name>
<dbReference type="UniPathway" id="UPA00588">
    <property type="reaction ID" value="UER00649"/>
</dbReference>
<feature type="binding site" evidence="5">
    <location>
        <position position="145"/>
    </location>
    <ligand>
        <name>AMP</name>
        <dbReference type="ChEBI" id="CHEBI:456215"/>
    </ligand>
</feature>
<comment type="subcellular location">
    <subcellularLocation>
        <location evidence="5 7">Cytoplasm</location>
    </subcellularLocation>
</comment>
<dbReference type="PANTHER" id="PTHR23359">
    <property type="entry name" value="NUCLEOTIDE KINASE"/>
    <property type="match status" value="1"/>
</dbReference>
<comment type="caution">
    <text evidence="8">The sequence shown here is derived from an EMBL/GenBank/DDBJ whole genome shotgun (WGS) entry which is preliminary data.</text>
</comment>
<sequence>MIKTFVFLGLHGAGKGMQADFLNKKTGYPIISTGGELRKIVKDGKFIGKKVAEVMNSGELMPSWFVSYIFQHALISFNEEDGIIFEGAVRKVEEARFFAEVCEWLGRDYRILHLKVSEETVAERLSKRRDIEGRADDDPSVFETRLKNFYEHTAHSLEYFRSINKVIDIDGEPLPEEVFAEIWQKISVL</sequence>
<dbReference type="GO" id="GO:0005737">
    <property type="term" value="C:cytoplasm"/>
    <property type="evidence" value="ECO:0007669"/>
    <property type="project" value="UniProtKB-SubCell"/>
</dbReference>
<dbReference type="InterPro" id="IPR027417">
    <property type="entry name" value="P-loop_NTPase"/>
</dbReference>
<reference evidence="8 9" key="1">
    <citation type="submission" date="2017-09" db="EMBL/GenBank/DDBJ databases">
        <title>Depth-based differentiation of microbial function through sediment-hosted aquifers and enrichment of novel symbionts in the deep terrestrial subsurface.</title>
        <authorList>
            <person name="Probst A.J."/>
            <person name="Ladd B."/>
            <person name="Jarett J.K."/>
            <person name="Geller-Mcgrath D.E."/>
            <person name="Sieber C.M."/>
            <person name="Emerson J.B."/>
            <person name="Anantharaman K."/>
            <person name="Thomas B.C."/>
            <person name="Malmstrom R."/>
            <person name="Stieglmeier M."/>
            <person name="Klingl A."/>
            <person name="Woyke T."/>
            <person name="Ryan C.M."/>
            <person name="Banfield J.F."/>
        </authorList>
    </citation>
    <scope>NUCLEOTIDE SEQUENCE [LARGE SCALE GENOMIC DNA]</scope>
    <source>
        <strain evidence="8">CG22_combo_CG10-13_8_21_14_all_42_17</strain>
    </source>
</reference>
<feature type="binding site" evidence="5">
    <location>
        <begin position="59"/>
        <end position="61"/>
    </location>
    <ligand>
        <name>AMP</name>
        <dbReference type="ChEBI" id="CHEBI:456215"/>
    </ligand>
</feature>
<evidence type="ECO:0000256" key="5">
    <source>
        <dbReference type="HAMAP-Rule" id="MF_00235"/>
    </source>
</evidence>
<feature type="binding site" evidence="5">
    <location>
        <position position="38"/>
    </location>
    <ligand>
        <name>AMP</name>
        <dbReference type="ChEBI" id="CHEBI:456215"/>
    </ligand>
</feature>
<keyword evidence="5 7" id="KW-0067">ATP-binding</keyword>
<keyword evidence="3 5" id="KW-0547">Nucleotide-binding</keyword>
<dbReference type="SUPFAM" id="SSF52540">
    <property type="entry name" value="P-loop containing nucleoside triphosphate hydrolases"/>
    <property type="match status" value="1"/>
</dbReference>
<dbReference type="HAMAP" id="MF_00235">
    <property type="entry name" value="Adenylate_kinase_Adk"/>
    <property type="match status" value="1"/>
</dbReference>
<keyword evidence="2 5" id="KW-0545">Nucleotide biosynthesis</keyword>
<keyword evidence="5" id="KW-0963">Cytoplasm</keyword>
<comment type="function">
    <text evidence="5">Catalyzes the reversible transfer of the terminal phosphate group between ATP and AMP. Plays an important role in cellular energy homeostasis and in adenine nucleotide metabolism.</text>
</comment>
<evidence type="ECO:0000256" key="2">
    <source>
        <dbReference type="ARBA" id="ARBA00022727"/>
    </source>
</evidence>
<evidence type="ECO:0000256" key="6">
    <source>
        <dbReference type="RuleBase" id="RU003330"/>
    </source>
</evidence>
<comment type="subunit">
    <text evidence="5 7">Monomer.</text>
</comment>
<feature type="binding site" evidence="5">
    <location>
        <position position="134"/>
    </location>
    <ligand>
        <name>AMP</name>
        <dbReference type="ChEBI" id="CHEBI:456215"/>
    </ligand>
</feature>
<dbReference type="Pfam" id="PF00406">
    <property type="entry name" value="ADK"/>
    <property type="match status" value="1"/>
</dbReference>
<organism evidence="8 9">
    <name type="scientific">Candidatus Zambryskibacteria bacterium CG22_combo_CG10-13_8_21_14_all_42_17</name>
    <dbReference type="NCBI Taxonomy" id="1975118"/>
    <lineage>
        <taxon>Bacteria</taxon>
        <taxon>Candidatus Zambryskiibacteriota</taxon>
    </lineage>
</organism>
<evidence type="ECO:0000256" key="3">
    <source>
        <dbReference type="ARBA" id="ARBA00022741"/>
    </source>
</evidence>
<dbReference type="PRINTS" id="PR00094">
    <property type="entry name" value="ADENYLTKNASE"/>
</dbReference>
<keyword evidence="1 5" id="KW-0808">Transferase</keyword>
<feature type="binding site" evidence="5">
    <location>
        <position position="128"/>
    </location>
    <ligand>
        <name>ATP</name>
        <dbReference type="ChEBI" id="CHEBI:30616"/>
    </ligand>
</feature>
<evidence type="ECO:0000256" key="7">
    <source>
        <dbReference type="RuleBase" id="RU003331"/>
    </source>
</evidence>
<comment type="caution">
    <text evidence="5">Lacks conserved residue(s) required for the propagation of feature annotation.</text>
</comment>
<dbReference type="Gene3D" id="3.40.50.300">
    <property type="entry name" value="P-loop containing nucleotide triphosphate hydrolases"/>
    <property type="match status" value="1"/>
</dbReference>
<dbReference type="CDD" id="cd01428">
    <property type="entry name" value="ADK"/>
    <property type="match status" value="1"/>
</dbReference>
<keyword evidence="4 5" id="KW-0418">Kinase</keyword>
<evidence type="ECO:0000313" key="9">
    <source>
        <dbReference type="Proteomes" id="UP000229794"/>
    </source>
</evidence>
<evidence type="ECO:0000313" key="8">
    <source>
        <dbReference type="EMBL" id="PIP55756.1"/>
    </source>
</evidence>
<feature type="region of interest" description="NMP" evidence="5">
    <location>
        <begin position="32"/>
        <end position="61"/>
    </location>
</feature>
<comment type="domain">
    <text evidence="5">Consists of three domains, a large central CORE domain and two small peripheral domains, NMPbind and LID, which undergo movements during catalysis. The LID domain closes over the site of phosphoryl transfer upon ATP binding. Assembling and dissambling the active center during each catalytic cycle provides an effective means to prevent ATP hydrolysis.</text>
</comment>
<gene>
    <name evidence="5" type="primary">adk</name>
    <name evidence="8" type="ORF">COX06_01650</name>
</gene>
<dbReference type="AlphaFoldDB" id="A0A2H0BDP7"/>
<dbReference type="EMBL" id="PCST01000019">
    <property type="protein sequence ID" value="PIP55756.1"/>
    <property type="molecule type" value="Genomic_DNA"/>
</dbReference>
<dbReference type="GO" id="GO:0044209">
    <property type="term" value="P:AMP salvage"/>
    <property type="evidence" value="ECO:0007669"/>
    <property type="project" value="UniProtKB-UniRule"/>
</dbReference>
<protein>
    <recommendedName>
        <fullName evidence="5 7">Adenylate kinase</fullName>
        <shortName evidence="5">AK</shortName>
        <ecNumber evidence="5 7">2.7.4.3</ecNumber>
    </recommendedName>
    <alternativeName>
        <fullName evidence="5">ATP-AMP transphosphorylase</fullName>
    </alternativeName>
    <alternativeName>
        <fullName evidence="5">ATP:AMP phosphotransferase</fullName>
    </alternativeName>
    <alternativeName>
        <fullName evidence="5">Adenylate monophosphate kinase</fullName>
    </alternativeName>
</protein>
<dbReference type="Proteomes" id="UP000229794">
    <property type="component" value="Unassembled WGS sequence"/>
</dbReference>
<comment type="similarity">
    <text evidence="5 6">Belongs to the adenylate kinase family.</text>
</comment>